<name>A0A3B0ZUR2_9ZZZZ</name>
<sequence>MNLINTVKTSTSLVAVSLTFLSQTIQATPHSSGFQPEIDIQLQYEDNVRRTPEQNKQSDSILVVTPKLPLLWDFGNHKLDLAYNGDYAQYSDQEALNYNDHYLNSNLLLDHSSRLNTEYELGYIREHDIPDDNNVIANLTAEPNQWKENYAKVSLSYGNSSSQGQIITRFEHKKRSYKNNNLRFLDANRTGLSGTFYYRIAPNTRIPFKLGITRYGYQNTIPATDPSSNEYSYLTGLTWDATAQSTGTLQLGLLEKKYDNSQFEDTSIFIIRLDNVWKPNTYTKVVFGAIRDTQESLQAFSRAYIQNRLHTEVSHMVTPRTALLLGIRYTIAKTDDLAAINDDRVNIRLEAKHSLRRWLNIGAAYKYVERDSNLNSLDFKTNIFMLNIQAQFND</sequence>
<evidence type="ECO:0008006" key="2">
    <source>
        <dbReference type="Google" id="ProtNLM"/>
    </source>
</evidence>
<dbReference type="InterPro" id="IPR018759">
    <property type="entry name" value="BBP2_2"/>
</dbReference>
<reference evidence="1" key="1">
    <citation type="submission" date="2018-06" db="EMBL/GenBank/DDBJ databases">
        <authorList>
            <person name="Zhirakovskaya E."/>
        </authorList>
    </citation>
    <scope>NUCLEOTIDE SEQUENCE</scope>
</reference>
<organism evidence="1">
    <name type="scientific">hydrothermal vent metagenome</name>
    <dbReference type="NCBI Taxonomy" id="652676"/>
    <lineage>
        <taxon>unclassified sequences</taxon>
        <taxon>metagenomes</taxon>
        <taxon>ecological metagenomes</taxon>
    </lineage>
</organism>
<dbReference type="EMBL" id="UOFQ01000018">
    <property type="protein sequence ID" value="VAW85184.1"/>
    <property type="molecule type" value="Genomic_DNA"/>
</dbReference>
<dbReference type="SUPFAM" id="SSF56935">
    <property type="entry name" value="Porins"/>
    <property type="match status" value="1"/>
</dbReference>
<dbReference type="Pfam" id="PF10082">
    <property type="entry name" value="BBP2_2"/>
    <property type="match status" value="1"/>
</dbReference>
<protein>
    <recommendedName>
        <fullName evidence="2">Capsular polysaccharide synthesis enzyme CpsB</fullName>
    </recommendedName>
</protein>
<evidence type="ECO:0000313" key="1">
    <source>
        <dbReference type="EMBL" id="VAW85184.1"/>
    </source>
</evidence>
<proteinExistence type="predicted"/>
<gene>
    <name evidence="1" type="ORF">MNBD_GAMMA17-1780</name>
</gene>
<accession>A0A3B0ZUR2</accession>
<dbReference type="AlphaFoldDB" id="A0A3B0ZUR2"/>